<gene>
    <name evidence="4" type="ORF">SAMN05192562_103359</name>
</gene>
<dbReference type="PANTHER" id="PTHR43976">
    <property type="entry name" value="SHORT CHAIN DEHYDROGENASE"/>
    <property type="match status" value="1"/>
</dbReference>
<dbReference type="SUPFAM" id="SSF51735">
    <property type="entry name" value="NAD(P)-binding Rossmann-fold domains"/>
    <property type="match status" value="1"/>
</dbReference>
<dbReference type="NCBIfam" id="NF004823">
    <property type="entry name" value="PRK06179.1"/>
    <property type="match status" value="1"/>
</dbReference>
<dbReference type="GO" id="GO:0016491">
    <property type="term" value="F:oxidoreductase activity"/>
    <property type="evidence" value="ECO:0007669"/>
    <property type="project" value="UniProtKB-KW"/>
</dbReference>
<comment type="similarity">
    <text evidence="1 3">Belongs to the short-chain dehydrogenases/reductases (SDR) family.</text>
</comment>
<dbReference type="InterPro" id="IPR002347">
    <property type="entry name" value="SDR_fam"/>
</dbReference>
<dbReference type="PRINTS" id="PR00081">
    <property type="entry name" value="GDHRDH"/>
</dbReference>
<proteinExistence type="inferred from homology"/>
<evidence type="ECO:0000256" key="3">
    <source>
        <dbReference type="RuleBase" id="RU000363"/>
    </source>
</evidence>
<evidence type="ECO:0000256" key="2">
    <source>
        <dbReference type="ARBA" id="ARBA00023002"/>
    </source>
</evidence>
<dbReference type="InterPro" id="IPR036291">
    <property type="entry name" value="NAD(P)-bd_dom_sf"/>
</dbReference>
<dbReference type="InterPro" id="IPR051911">
    <property type="entry name" value="SDR_oxidoreductase"/>
</dbReference>
<keyword evidence="5" id="KW-1185">Reference proteome</keyword>
<reference evidence="5" key="1">
    <citation type="submission" date="2016-10" db="EMBL/GenBank/DDBJ databases">
        <authorList>
            <person name="Varghese N."/>
            <person name="Submissions S."/>
        </authorList>
    </citation>
    <scope>NUCLEOTIDE SEQUENCE [LARGE SCALE GENOMIC DNA]</scope>
    <source>
        <strain evidence="5">Ah-143</strain>
    </source>
</reference>
<evidence type="ECO:0000313" key="4">
    <source>
        <dbReference type="EMBL" id="SFT95978.1"/>
    </source>
</evidence>
<dbReference type="AlphaFoldDB" id="A0A1I7C976"/>
<dbReference type="CDD" id="cd05374">
    <property type="entry name" value="17beta-HSD-like_SDR_c"/>
    <property type="match status" value="1"/>
</dbReference>
<keyword evidence="2" id="KW-0560">Oxidoreductase</keyword>
<dbReference type="PRINTS" id="PR00080">
    <property type="entry name" value="SDRFAMILY"/>
</dbReference>
<dbReference type="Proteomes" id="UP000199187">
    <property type="component" value="Unassembled WGS sequence"/>
</dbReference>
<evidence type="ECO:0000313" key="5">
    <source>
        <dbReference type="Proteomes" id="UP000199187"/>
    </source>
</evidence>
<evidence type="ECO:0000256" key="1">
    <source>
        <dbReference type="ARBA" id="ARBA00006484"/>
    </source>
</evidence>
<dbReference type="Gene3D" id="3.40.50.720">
    <property type="entry name" value="NAD(P)-binding Rossmann-like Domain"/>
    <property type="match status" value="1"/>
</dbReference>
<protein>
    <submittedName>
        <fullName evidence="4">NADP-dependent 3-hydroxy acid dehydrogenase YdfG</fullName>
    </submittedName>
</protein>
<name>A0A1I7C976_9ENTR</name>
<accession>A0A1I7C976</accession>
<dbReference type="EMBL" id="FPAU01000003">
    <property type="protein sequence ID" value="SFT95978.1"/>
    <property type="molecule type" value="Genomic_DNA"/>
</dbReference>
<organism evidence="4 5">
    <name type="scientific">Kosakonia arachidis</name>
    <dbReference type="NCBI Taxonomy" id="551989"/>
    <lineage>
        <taxon>Bacteria</taxon>
        <taxon>Pseudomonadati</taxon>
        <taxon>Pseudomonadota</taxon>
        <taxon>Gammaproteobacteria</taxon>
        <taxon>Enterobacterales</taxon>
        <taxon>Enterobacteriaceae</taxon>
        <taxon>Kosakonia</taxon>
    </lineage>
</organism>
<dbReference type="PANTHER" id="PTHR43976:SF16">
    <property type="entry name" value="SHORT-CHAIN DEHYDROGENASE_REDUCTASE FAMILY PROTEIN"/>
    <property type="match status" value="1"/>
</dbReference>
<dbReference type="Pfam" id="PF00106">
    <property type="entry name" value="adh_short"/>
    <property type="match status" value="1"/>
</dbReference>
<sequence>MRRTLQNGLLAVLQRSKPDINPLQRFLSAAMRNLKQIIKALFSMTKKRVALVTGASSGIGEASAIKLLAAGYTVYGTSRRGSQAGKHPFPLLTLDVTDDASVGAAIEELLRLEGRIDLLVNNAGFGIAPAAAEESSVEQARHMFDTNFLGIVRLTRAVIPHMRRQGSGRIINIGSILGVVPFPYVALYAASKYAVEGYTGALDHELRTQGIRVSVIEPAYMKTQFEANNIEPDARLEEYDQIRAKLAKVLSKAMAEAESPEVVGDVVVKAAQTLHPKVRYTAGTLAGKLNFILRFAPAAFLDKVVRKSLQLDAKE</sequence>